<feature type="domain" description="DJ-1/PfpI" evidence="1">
    <location>
        <begin position="3"/>
        <end position="171"/>
    </location>
</feature>
<evidence type="ECO:0000313" key="3">
    <source>
        <dbReference type="Proteomes" id="UP000316649"/>
    </source>
</evidence>
<dbReference type="PANTHER" id="PTHR43130:SF14">
    <property type="entry name" value="DJ-1_PFPI DOMAIN-CONTAINING PROTEIN"/>
    <property type="match status" value="1"/>
</dbReference>
<dbReference type="Proteomes" id="UP000316649">
    <property type="component" value="Unassembled WGS sequence"/>
</dbReference>
<organism evidence="2 3">
    <name type="scientific">Sedimenticola selenatireducens</name>
    <dbReference type="NCBI Taxonomy" id="191960"/>
    <lineage>
        <taxon>Bacteria</taxon>
        <taxon>Pseudomonadati</taxon>
        <taxon>Pseudomonadota</taxon>
        <taxon>Gammaproteobacteria</taxon>
        <taxon>Chromatiales</taxon>
        <taxon>Sedimenticolaceae</taxon>
        <taxon>Sedimenticola</taxon>
    </lineage>
</organism>
<dbReference type="Gene3D" id="3.40.50.880">
    <property type="match status" value="1"/>
</dbReference>
<dbReference type="InterPro" id="IPR002818">
    <property type="entry name" value="DJ-1/PfpI"/>
</dbReference>
<dbReference type="InterPro" id="IPR029062">
    <property type="entry name" value="Class_I_gatase-like"/>
</dbReference>
<evidence type="ECO:0000259" key="1">
    <source>
        <dbReference type="Pfam" id="PF01965"/>
    </source>
</evidence>
<dbReference type="AlphaFoldDB" id="A0A557SBX5"/>
<dbReference type="Pfam" id="PF01965">
    <property type="entry name" value="DJ-1_PfpI"/>
    <property type="match status" value="1"/>
</dbReference>
<sequence>MNVGIYIYDNAEVLDFSGPFEVFSTASRLTEPTDFFNVFLIGETGQSVLARGGYSVNPAYGFLDAPGIDLLIIVGGVHLQEMQKKNVLDWIALQAQSANLVASVCTGAFLLAAAGVLKHHHVTTHWEDITDLRASYPNLTVQESRRWVDAGDIITSGGISAGIDMSLHLVSKLHSTELAEKTARQMEFDWTKNA</sequence>
<dbReference type="EMBL" id="VMNH01000010">
    <property type="protein sequence ID" value="TVO74913.1"/>
    <property type="molecule type" value="Genomic_DNA"/>
</dbReference>
<dbReference type="SUPFAM" id="SSF52317">
    <property type="entry name" value="Class I glutamine amidotransferase-like"/>
    <property type="match status" value="1"/>
</dbReference>
<keyword evidence="3" id="KW-1185">Reference proteome</keyword>
<proteinExistence type="predicted"/>
<dbReference type="GO" id="GO:0006355">
    <property type="term" value="P:regulation of DNA-templated transcription"/>
    <property type="evidence" value="ECO:0007669"/>
    <property type="project" value="TreeGrafter"/>
</dbReference>
<dbReference type="OrthoDB" id="3210279at2"/>
<accession>A0A557SBX5</accession>
<evidence type="ECO:0000313" key="2">
    <source>
        <dbReference type="EMBL" id="TVO74913.1"/>
    </source>
</evidence>
<dbReference type="PANTHER" id="PTHR43130">
    <property type="entry name" value="ARAC-FAMILY TRANSCRIPTIONAL REGULATOR"/>
    <property type="match status" value="1"/>
</dbReference>
<reference evidence="2 3" key="1">
    <citation type="submission" date="2019-07" db="EMBL/GenBank/DDBJ databases">
        <title>The pathways for chlorine oxyanion respiration interact through the shared metabolite chlorate.</title>
        <authorList>
            <person name="Barnum T.P."/>
            <person name="Cheng Y."/>
            <person name="Hill K.A."/>
            <person name="Lucas L.N."/>
            <person name="Carlson H.K."/>
            <person name="Coates J.D."/>
        </authorList>
    </citation>
    <scope>NUCLEOTIDE SEQUENCE [LARGE SCALE GENOMIC DNA]</scope>
    <source>
        <strain evidence="2 3">BK-1</strain>
    </source>
</reference>
<dbReference type="RefSeq" id="WP_144358999.1">
    <property type="nucleotide sequence ID" value="NZ_VMNH01000010.1"/>
</dbReference>
<protein>
    <submittedName>
        <fullName evidence="2">DJ-1/PfpI family protein</fullName>
    </submittedName>
</protein>
<dbReference type="InterPro" id="IPR052158">
    <property type="entry name" value="INH-QAR"/>
</dbReference>
<dbReference type="CDD" id="cd03139">
    <property type="entry name" value="GATase1_PfpI_2"/>
    <property type="match status" value="1"/>
</dbReference>
<comment type="caution">
    <text evidence="2">The sequence shown here is derived from an EMBL/GenBank/DDBJ whole genome shotgun (WGS) entry which is preliminary data.</text>
</comment>
<gene>
    <name evidence="2" type="ORF">FHP88_10515</name>
</gene>
<name>A0A557SBX5_9GAMM</name>